<organism evidence="2 3">
    <name type="scientific">Corynebacterium sanguinis</name>
    <dbReference type="NCBI Taxonomy" id="2594913"/>
    <lineage>
        <taxon>Bacteria</taxon>
        <taxon>Bacillati</taxon>
        <taxon>Actinomycetota</taxon>
        <taxon>Actinomycetes</taxon>
        <taxon>Mycobacteriales</taxon>
        <taxon>Corynebacteriaceae</taxon>
        <taxon>Corynebacterium</taxon>
    </lineage>
</organism>
<evidence type="ECO:0000313" key="2">
    <source>
        <dbReference type="EMBL" id="TVS29616.1"/>
    </source>
</evidence>
<feature type="transmembrane region" description="Helical" evidence="1">
    <location>
        <begin position="35"/>
        <end position="54"/>
    </location>
</feature>
<protein>
    <submittedName>
        <fullName evidence="2">Uncharacterized protein</fullName>
    </submittedName>
</protein>
<evidence type="ECO:0000313" key="3">
    <source>
        <dbReference type="Proteomes" id="UP000336646"/>
    </source>
</evidence>
<dbReference type="AlphaFoldDB" id="A0A6C1U2P9"/>
<sequence>MSQETVSRRPVAWLLIIAVWVVTPYNSPHNPNLSWYLYVVLLAVTVVYGLATAVSRRDWLLYPALILTLFAWPIMTFAVFLYFA</sequence>
<keyword evidence="1" id="KW-0472">Membrane</keyword>
<evidence type="ECO:0000256" key="1">
    <source>
        <dbReference type="SAM" id="Phobius"/>
    </source>
</evidence>
<dbReference type="EMBL" id="RXIR01000004">
    <property type="protein sequence ID" value="TVS29616.1"/>
    <property type="molecule type" value="Genomic_DNA"/>
</dbReference>
<gene>
    <name evidence="2" type="ORF">EKI59_03100</name>
</gene>
<name>A0A6C1U2P9_9CORY</name>
<dbReference type="RefSeq" id="WP_006840232.1">
    <property type="nucleotide sequence ID" value="NZ_JALXWK010000001.1"/>
</dbReference>
<comment type="caution">
    <text evidence="2">The sequence shown here is derived from an EMBL/GenBank/DDBJ whole genome shotgun (WGS) entry which is preliminary data.</text>
</comment>
<dbReference type="Proteomes" id="UP000336646">
    <property type="component" value="Unassembled WGS sequence"/>
</dbReference>
<feature type="transmembrane region" description="Helical" evidence="1">
    <location>
        <begin position="61"/>
        <end position="83"/>
    </location>
</feature>
<accession>A0A6C1U2P9</accession>
<keyword evidence="1" id="KW-1133">Transmembrane helix</keyword>
<proteinExistence type="predicted"/>
<keyword evidence="1" id="KW-0812">Transmembrane</keyword>
<reference evidence="2 3" key="1">
    <citation type="submission" date="2018-12" db="EMBL/GenBank/DDBJ databases">
        <title>Corynebacterium sanguinis sp. nov., a clinically-associated and environmental corynebacterium.</title>
        <authorList>
            <person name="Gonzales-Siles L."/>
            <person name="Jaen-Luchoro D."/>
            <person name="Cardew S."/>
            <person name="Inganas E."/>
            <person name="Ohlen M."/>
            <person name="Jensie-Markopolous S."/>
            <person name="Pinyeiro-Iglesias B."/>
            <person name="Molin K."/>
            <person name="Skovbjerg S."/>
            <person name="Svensson-Stadler L."/>
            <person name="Funke G."/>
            <person name="Moore E.R.B."/>
        </authorList>
    </citation>
    <scope>NUCLEOTIDE SEQUENCE [LARGE SCALE GENOMIC DNA]</scope>
    <source>
        <strain evidence="2 3">58734</strain>
    </source>
</reference>